<keyword evidence="5 8" id="KW-0521">NADP</keyword>
<dbReference type="Pfam" id="PF01513">
    <property type="entry name" value="NAD_kinase"/>
    <property type="match status" value="1"/>
</dbReference>
<comment type="caution">
    <text evidence="8">Lacks conserved residue(s) required for the propagation of feature annotation.</text>
</comment>
<keyword evidence="3 8" id="KW-0418">Kinase</keyword>
<evidence type="ECO:0000256" key="3">
    <source>
        <dbReference type="ARBA" id="ARBA00022777"/>
    </source>
</evidence>
<keyword evidence="1 8" id="KW-0808">Transferase</keyword>
<dbReference type="GO" id="GO:0019674">
    <property type="term" value="P:NAD+ metabolic process"/>
    <property type="evidence" value="ECO:0007669"/>
    <property type="project" value="InterPro"/>
</dbReference>
<proteinExistence type="inferred from homology"/>
<comment type="caution">
    <text evidence="9">The sequence shown here is derived from an EMBL/GenBank/DDBJ whole genome shotgun (WGS) entry which is preliminary data.</text>
</comment>
<dbReference type="Gene3D" id="3.40.50.10330">
    <property type="entry name" value="Probable inorganic polyphosphate/atp-NAD kinase, domain 1"/>
    <property type="match status" value="1"/>
</dbReference>
<dbReference type="FunFam" id="2.60.200.30:FF:000009">
    <property type="entry name" value="Poly(P)/ATP NAD kinase"/>
    <property type="match status" value="1"/>
</dbReference>
<keyword evidence="8" id="KW-0963">Cytoplasm</keyword>
<dbReference type="InterPro" id="IPR017438">
    <property type="entry name" value="ATP-NAD_kinase_N"/>
</dbReference>
<dbReference type="PANTHER" id="PTHR20275">
    <property type="entry name" value="NAD KINASE"/>
    <property type="match status" value="1"/>
</dbReference>
<dbReference type="Gene3D" id="2.60.200.30">
    <property type="entry name" value="Probable inorganic polyphosphate/atp-NAD kinase, domain 2"/>
    <property type="match status" value="1"/>
</dbReference>
<evidence type="ECO:0000256" key="4">
    <source>
        <dbReference type="ARBA" id="ARBA00022840"/>
    </source>
</evidence>
<dbReference type="EC" id="2.7.1.23" evidence="8"/>
<comment type="similarity">
    <text evidence="8">Belongs to the NAD kinase family.</text>
</comment>
<feature type="binding site" evidence="8">
    <location>
        <begin position="131"/>
        <end position="132"/>
    </location>
    <ligand>
        <name>NAD(+)</name>
        <dbReference type="ChEBI" id="CHEBI:57540"/>
    </ligand>
</feature>
<dbReference type="GO" id="GO:0006741">
    <property type="term" value="P:NADP+ biosynthetic process"/>
    <property type="evidence" value="ECO:0007669"/>
    <property type="project" value="UniProtKB-UniRule"/>
</dbReference>
<dbReference type="EMBL" id="DSFP01000053">
    <property type="protein sequence ID" value="HEW46253.1"/>
    <property type="molecule type" value="Genomic_DNA"/>
</dbReference>
<sequence>MKTLLFVKDTKSALETAQRVKDLLLFHKVDAELFINKRDSKKPSLEGVNLLVVIGGDGTFLASARLVAQRSIPILGINEGRFGFLTEVEREDMEEVIEKVLKGEIKPQRRMMLSAYLKRGSEEVYMGDYLNDVVISKESLARMVEVEVFVGEESVLRVYGDGVIVSSPTGSTAYALSAGGPIIYPLSEALLFVPICPHTLSNRPLVLPPDFEIRLKNLSQDGMAYLTLDGQEGRSLKREDTIIVRKSRHYCLMYPNPKRSFFGILREKLKWG</sequence>
<dbReference type="Pfam" id="PF20143">
    <property type="entry name" value="NAD_kinase_C"/>
    <property type="match status" value="1"/>
</dbReference>
<dbReference type="HAMAP" id="MF_00361">
    <property type="entry name" value="NAD_kinase"/>
    <property type="match status" value="1"/>
</dbReference>
<evidence type="ECO:0000256" key="6">
    <source>
        <dbReference type="ARBA" id="ARBA00023027"/>
    </source>
</evidence>
<evidence type="ECO:0000256" key="2">
    <source>
        <dbReference type="ARBA" id="ARBA00022741"/>
    </source>
</evidence>
<accession>A0A7C2ZPC4</accession>
<dbReference type="AlphaFoldDB" id="A0A7C2ZPC4"/>
<name>A0A7C2ZPC4_9AQUI</name>
<comment type="cofactor">
    <cofactor evidence="8">
        <name>a divalent metal cation</name>
        <dbReference type="ChEBI" id="CHEBI:60240"/>
    </cofactor>
</comment>
<evidence type="ECO:0000256" key="1">
    <source>
        <dbReference type="ARBA" id="ARBA00022679"/>
    </source>
</evidence>
<comment type="subcellular location">
    <subcellularLocation>
        <location evidence="8">Cytoplasm</location>
    </subcellularLocation>
</comment>
<keyword evidence="2 8" id="KW-0547">Nucleotide-binding</keyword>
<protein>
    <recommendedName>
        <fullName evidence="8">NAD kinase</fullName>
        <ecNumber evidence="8">2.7.1.23</ecNumber>
    </recommendedName>
    <alternativeName>
        <fullName evidence="8">ATP-dependent NAD kinase</fullName>
    </alternativeName>
</protein>
<feature type="active site" description="Proton acceptor" evidence="8">
    <location>
        <position position="57"/>
    </location>
</feature>
<keyword evidence="4 8" id="KW-0067">ATP-binding</keyword>
<dbReference type="InterPro" id="IPR002504">
    <property type="entry name" value="NADK"/>
</dbReference>
<dbReference type="GO" id="GO:0005737">
    <property type="term" value="C:cytoplasm"/>
    <property type="evidence" value="ECO:0007669"/>
    <property type="project" value="UniProtKB-SubCell"/>
</dbReference>
<feature type="binding site" evidence="8">
    <location>
        <begin position="57"/>
        <end position="58"/>
    </location>
    <ligand>
        <name>NAD(+)</name>
        <dbReference type="ChEBI" id="CHEBI:57540"/>
    </ligand>
</feature>
<dbReference type="GO" id="GO:0003951">
    <property type="term" value="F:NAD+ kinase activity"/>
    <property type="evidence" value="ECO:0007669"/>
    <property type="project" value="UniProtKB-UniRule"/>
</dbReference>
<dbReference type="InterPro" id="IPR017437">
    <property type="entry name" value="ATP-NAD_kinase_PpnK-typ_C"/>
</dbReference>
<dbReference type="GO" id="GO:0046872">
    <property type="term" value="F:metal ion binding"/>
    <property type="evidence" value="ECO:0007669"/>
    <property type="project" value="UniProtKB-UniRule"/>
</dbReference>
<dbReference type="GO" id="GO:0051287">
    <property type="term" value="F:NAD binding"/>
    <property type="evidence" value="ECO:0007669"/>
    <property type="project" value="UniProtKB-ARBA"/>
</dbReference>
<evidence type="ECO:0000256" key="7">
    <source>
        <dbReference type="ARBA" id="ARBA00047925"/>
    </source>
</evidence>
<feature type="binding site" evidence="8">
    <location>
        <position position="231"/>
    </location>
    <ligand>
        <name>NAD(+)</name>
        <dbReference type="ChEBI" id="CHEBI:57540"/>
    </ligand>
</feature>
<dbReference type="GO" id="GO:0005524">
    <property type="term" value="F:ATP binding"/>
    <property type="evidence" value="ECO:0007669"/>
    <property type="project" value="UniProtKB-KW"/>
</dbReference>
<evidence type="ECO:0000256" key="8">
    <source>
        <dbReference type="HAMAP-Rule" id="MF_00361"/>
    </source>
</evidence>
<comment type="catalytic activity">
    <reaction evidence="7 8">
        <text>NAD(+) + ATP = ADP + NADP(+) + H(+)</text>
        <dbReference type="Rhea" id="RHEA:18629"/>
        <dbReference type="ChEBI" id="CHEBI:15378"/>
        <dbReference type="ChEBI" id="CHEBI:30616"/>
        <dbReference type="ChEBI" id="CHEBI:57540"/>
        <dbReference type="ChEBI" id="CHEBI:58349"/>
        <dbReference type="ChEBI" id="CHEBI:456216"/>
        <dbReference type="EC" id="2.7.1.23"/>
    </reaction>
</comment>
<feature type="binding site" evidence="8">
    <location>
        <position position="161"/>
    </location>
    <ligand>
        <name>NAD(+)</name>
        <dbReference type="ChEBI" id="CHEBI:57540"/>
    </ligand>
</feature>
<keyword evidence="6 8" id="KW-0520">NAD</keyword>
<dbReference type="PANTHER" id="PTHR20275:SF0">
    <property type="entry name" value="NAD KINASE"/>
    <property type="match status" value="1"/>
</dbReference>
<dbReference type="SUPFAM" id="SSF111331">
    <property type="entry name" value="NAD kinase/diacylglycerol kinase-like"/>
    <property type="match status" value="1"/>
</dbReference>
<gene>
    <name evidence="8" type="primary">nadK</name>
    <name evidence="9" type="ORF">ENO47_06260</name>
</gene>
<dbReference type="InterPro" id="IPR016064">
    <property type="entry name" value="NAD/diacylglycerol_kinase_sf"/>
</dbReference>
<feature type="binding site" evidence="8">
    <location>
        <position position="142"/>
    </location>
    <ligand>
        <name>NAD(+)</name>
        <dbReference type="ChEBI" id="CHEBI:57540"/>
    </ligand>
</feature>
<organism evidence="9">
    <name type="scientific">Hydrogenobacter sp</name>
    <dbReference type="NCBI Taxonomy" id="2152829"/>
    <lineage>
        <taxon>Bacteria</taxon>
        <taxon>Pseudomonadati</taxon>
        <taxon>Aquificota</taxon>
        <taxon>Aquificia</taxon>
        <taxon>Aquificales</taxon>
        <taxon>Aquificaceae</taxon>
        <taxon>Hydrogenobacter</taxon>
    </lineage>
</organism>
<evidence type="ECO:0000313" key="9">
    <source>
        <dbReference type="EMBL" id="HEW46253.1"/>
    </source>
</evidence>
<feature type="binding site" evidence="8">
    <location>
        <begin position="172"/>
        <end position="177"/>
    </location>
    <ligand>
        <name>NAD(+)</name>
        <dbReference type="ChEBI" id="CHEBI:57540"/>
    </ligand>
</feature>
<reference evidence="9" key="1">
    <citation type="journal article" date="2020" name="mSystems">
        <title>Genome- and Community-Level Interaction Insights into Carbon Utilization and Element Cycling Functions of Hydrothermarchaeota in Hydrothermal Sediment.</title>
        <authorList>
            <person name="Zhou Z."/>
            <person name="Liu Y."/>
            <person name="Xu W."/>
            <person name="Pan J."/>
            <person name="Luo Z.H."/>
            <person name="Li M."/>
        </authorList>
    </citation>
    <scope>NUCLEOTIDE SEQUENCE [LARGE SCALE GENOMIC DNA]</scope>
    <source>
        <strain evidence="9">SpSt-132</strain>
    </source>
</reference>
<evidence type="ECO:0000256" key="5">
    <source>
        <dbReference type="ARBA" id="ARBA00022857"/>
    </source>
</evidence>
<comment type="function">
    <text evidence="8">Involved in the regulation of the intracellular balance of NAD and NADP, and is a key enzyme in the biosynthesis of NADP. Catalyzes specifically the phosphorylation on 2'-hydroxyl of the adenosine moiety of NAD to yield NADP.</text>
</comment>